<name>A0ABW4K0W8_9HYPH</name>
<keyword evidence="3" id="KW-1185">Reference proteome</keyword>
<gene>
    <name evidence="2" type="ORF">ACFSC7_14000</name>
</gene>
<feature type="compositionally biased region" description="Polar residues" evidence="1">
    <location>
        <begin position="110"/>
        <end position="128"/>
    </location>
</feature>
<sequence length="128" mass="14160">MDTALIRPQLPSYTAITPDTRAPERTEPAAATDLPVENTVSPSNDSGAGRRASDNPRNREPFSPTLNIERQNFIDPESETLIYQAKNRDTGEVVQQIPSETLRRLRAYNKTLSDQTTNGFTPRSATTA</sequence>
<proteinExistence type="predicted"/>
<dbReference type="InterPro" id="IPR035924">
    <property type="entry name" value="FlaG-like_sf"/>
</dbReference>
<evidence type="ECO:0008006" key="4">
    <source>
        <dbReference type="Google" id="ProtNLM"/>
    </source>
</evidence>
<dbReference type="Proteomes" id="UP001597327">
    <property type="component" value="Unassembled WGS sequence"/>
</dbReference>
<dbReference type="SUPFAM" id="SSF160214">
    <property type="entry name" value="FlaG-like"/>
    <property type="match status" value="1"/>
</dbReference>
<accession>A0ABW4K0W8</accession>
<organism evidence="2 3">
    <name type="scientific">Roseibium aestuarii</name>
    <dbReference type="NCBI Taxonomy" id="2600299"/>
    <lineage>
        <taxon>Bacteria</taxon>
        <taxon>Pseudomonadati</taxon>
        <taxon>Pseudomonadota</taxon>
        <taxon>Alphaproteobacteria</taxon>
        <taxon>Hyphomicrobiales</taxon>
        <taxon>Stappiaceae</taxon>
        <taxon>Roseibium</taxon>
    </lineage>
</organism>
<feature type="compositionally biased region" description="Basic and acidic residues" evidence="1">
    <location>
        <begin position="51"/>
        <end position="60"/>
    </location>
</feature>
<protein>
    <recommendedName>
        <fullName evidence="4">Flagellar protein FlaG</fullName>
    </recommendedName>
</protein>
<comment type="caution">
    <text evidence="2">The sequence shown here is derived from an EMBL/GenBank/DDBJ whole genome shotgun (WGS) entry which is preliminary data.</text>
</comment>
<dbReference type="EMBL" id="JBHUFA010000004">
    <property type="protein sequence ID" value="MFD1696636.1"/>
    <property type="molecule type" value="Genomic_DNA"/>
</dbReference>
<feature type="region of interest" description="Disordered" evidence="1">
    <location>
        <begin position="109"/>
        <end position="128"/>
    </location>
</feature>
<evidence type="ECO:0000313" key="2">
    <source>
        <dbReference type="EMBL" id="MFD1696636.1"/>
    </source>
</evidence>
<dbReference type="RefSeq" id="WP_208998754.1">
    <property type="nucleotide sequence ID" value="NZ_JBHUFA010000004.1"/>
</dbReference>
<reference evidence="3" key="1">
    <citation type="journal article" date="2019" name="Int. J. Syst. Evol. Microbiol.">
        <title>The Global Catalogue of Microorganisms (GCM) 10K type strain sequencing project: providing services to taxonomists for standard genome sequencing and annotation.</title>
        <authorList>
            <consortium name="The Broad Institute Genomics Platform"/>
            <consortium name="The Broad Institute Genome Sequencing Center for Infectious Disease"/>
            <person name="Wu L."/>
            <person name="Ma J."/>
        </authorList>
    </citation>
    <scope>NUCLEOTIDE SEQUENCE [LARGE SCALE GENOMIC DNA]</scope>
    <source>
        <strain evidence="3">JCM 3369</strain>
    </source>
</reference>
<feature type="region of interest" description="Disordered" evidence="1">
    <location>
        <begin position="1"/>
        <end position="65"/>
    </location>
</feature>
<evidence type="ECO:0000256" key="1">
    <source>
        <dbReference type="SAM" id="MobiDB-lite"/>
    </source>
</evidence>
<evidence type="ECO:0000313" key="3">
    <source>
        <dbReference type="Proteomes" id="UP001597327"/>
    </source>
</evidence>